<dbReference type="OrthoDB" id="18707at10239"/>
<evidence type="ECO:0000313" key="2">
    <source>
        <dbReference type="Proteomes" id="UP000221243"/>
    </source>
</evidence>
<organism evidence="1 2">
    <name type="scientific">Vibrio phage pTD1</name>
    <dbReference type="NCBI Taxonomy" id="1938577"/>
    <lineage>
        <taxon>Viruses</taxon>
        <taxon>Duplodnaviria</taxon>
        <taxon>Heunggongvirae</taxon>
        <taxon>Uroviricota</taxon>
        <taxon>Caudoviricetes</taxon>
        <taxon>Chimalliviridae</taxon>
        <taxon>Gorgonvirinae</taxon>
        <taxon>Tidunavirus</taxon>
        <taxon>Tidunavirus pTD1</taxon>
    </lineage>
</organism>
<dbReference type="GeneID" id="40075219"/>
<name>A0A1Q2U377_9CAUD</name>
<dbReference type="KEGG" id="vg:40075219"/>
<proteinExistence type="predicted"/>
<dbReference type="Proteomes" id="UP000221243">
    <property type="component" value="Segment"/>
</dbReference>
<evidence type="ECO:0000313" key="1">
    <source>
        <dbReference type="EMBL" id="BAW98412.1"/>
    </source>
</evidence>
<keyword evidence="2" id="KW-1185">Reference proteome</keyword>
<accession>A0A1Q2U377</accession>
<reference evidence="1 2" key="1">
    <citation type="submission" date="2017-01" db="EMBL/GenBank/DDBJ databases">
        <title>Complete Genome Sequence of Vibrio Parahaemolyticus Bacteriophage pTD1.</title>
        <authorList>
            <person name="Midorikawa Y."/>
            <person name="Sano M."/>
        </authorList>
    </citation>
    <scope>NUCLEOTIDE SEQUENCE [LARGE SCALE GENOMIC DNA]</scope>
    <source>
        <strain evidence="1">PTD1</strain>
    </source>
</reference>
<protein>
    <submittedName>
        <fullName evidence="1">Phage protein</fullName>
    </submittedName>
</protein>
<dbReference type="EMBL" id="AP017972">
    <property type="protein sequence ID" value="BAW98412.1"/>
    <property type="molecule type" value="Genomic_DNA"/>
</dbReference>
<dbReference type="RefSeq" id="YP_009599490.1">
    <property type="nucleotide sequence ID" value="NC_041916.1"/>
</dbReference>
<sequence length="123" mass="13805">MSVNTQNILVICDSGFGNLCSTPLSYIERLKTIIGERTNNDYALHTVSGKYGLGDLDESITVMEIEDRNKTSFVQTIENMAHLTSELIIISIVDHDPHIEALASALSERCITIRRYKYQRKAA</sequence>